<keyword evidence="3" id="KW-1185">Reference proteome</keyword>
<reference evidence="2 3" key="1">
    <citation type="submission" date="2016-10" db="EMBL/GenBank/DDBJ databases">
        <title>Draft genome sequences of four alkaliphilic bacteria belonging to the Anaerobacillus genus.</title>
        <authorList>
            <person name="Bassil N.M."/>
            <person name="Lloyd J.R."/>
        </authorList>
    </citation>
    <scope>NUCLEOTIDE SEQUENCE [LARGE SCALE GENOMIC DNA]</scope>
    <source>
        <strain evidence="2 3">DSM 22531</strain>
    </source>
</reference>
<dbReference type="SMART" id="SM01321">
    <property type="entry name" value="Y1_Tnp"/>
    <property type="match status" value="1"/>
</dbReference>
<dbReference type="PANTHER" id="PTHR34322">
    <property type="entry name" value="TRANSPOSASE, Y1_TNP DOMAIN-CONTAINING"/>
    <property type="match status" value="1"/>
</dbReference>
<dbReference type="GO" id="GO:0004803">
    <property type="term" value="F:transposase activity"/>
    <property type="evidence" value="ECO:0007669"/>
    <property type="project" value="InterPro"/>
</dbReference>
<dbReference type="Gene3D" id="3.30.70.1290">
    <property type="entry name" value="Transposase IS200-like"/>
    <property type="match status" value="1"/>
</dbReference>
<accession>A0A1S2M6Y2</accession>
<dbReference type="OrthoDB" id="9788881at2"/>
<dbReference type="AlphaFoldDB" id="A0A1S2M6Y2"/>
<gene>
    <name evidence="2" type="ORF">BKP45_08740</name>
</gene>
<proteinExistence type="predicted"/>
<dbReference type="InterPro" id="IPR036515">
    <property type="entry name" value="Transposase_17_sf"/>
</dbReference>
<dbReference type="PANTHER" id="PTHR34322:SF2">
    <property type="entry name" value="TRANSPOSASE IS200-LIKE DOMAIN-CONTAINING PROTEIN"/>
    <property type="match status" value="1"/>
</dbReference>
<dbReference type="SUPFAM" id="SSF143422">
    <property type="entry name" value="Transposase IS200-like"/>
    <property type="match status" value="1"/>
</dbReference>
<dbReference type="GO" id="GO:0003677">
    <property type="term" value="F:DNA binding"/>
    <property type="evidence" value="ECO:0007669"/>
    <property type="project" value="InterPro"/>
</dbReference>
<dbReference type="InterPro" id="IPR002686">
    <property type="entry name" value="Transposase_17"/>
</dbReference>
<evidence type="ECO:0000313" key="2">
    <source>
        <dbReference type="EMBL" id="OIJ20562.1"/>
    </source>
</evidence>
<dbReference type="Proteomes" id="UP000180057">
    <property type="component" value="Unassembled WGS sequence"/>
</dbReference>
<dbReference type="RefSeq" id="WP_071389346.1">
    <property type="nucleotide sequence ID" value="NZ_MLQS01000009.1"/>
</dbReference>
<evidence type="ECO:0000313" key="3">
    <source>
        <dbReference type="Proteomes" id="UP000180057"/>
    </source>
</evidence>
<dbReference type="Pfam" id="PF01797">
    <property type="entry name" value="Y1_Tnp"/>
    <property type="match status" value="1"/>
</dbReference>
<sequence>MPRRAREKSRSGIYHIMWRGANGQEIFHDKEDCLKFLDIFRKYKQRAEMKVYAWCLMNNHIHLLLKEGNESISVTMKRIAVSFVANYNWKYKTTGHLFQDRFKSENVETDQYLLTVVRYIHQNPVKAGIAKRVDQWMWSSCRGYYDHSSSSSQDFVDCDFILNRFSADLTTAIVKFKAFNERVNQDQCLEVDVKRKITDDDARQLIKELLGTIEIAQVKSLPKIERNKILRKVKRINGLSQRQAARILGISPNLVFKA</sequence>
<feature type="domain" description="Transposase IS200-like" evidence="1">
    <location>
        <begin position="9"/>
        <end position="123"/>
    </location>
</feature>
<comment type="caution">
    <text evidence="2">The sequence shown here is derived from an EMBL/GenBank/DDBJ whole genome shotgun (WGS) entry which is preliminary data.</text>
</comment>
<name>A0A1S2M6Y2_9BACI</name>
<evidence type="ECO:0000259" key="1">
    <source>
        <dbReference type="SMART" id="SM01321"/>
    </source>
</evidence>
<protein>
    <submittedName>
        <fullName evidence="2">Transposase</fullName>
    </submittedName>
</protein>
<dbReference type="GO" id="GO:0006313">
    <property type="term" value="P:DNA transposition"/>
    <property type="evidence" value="ECO:0007669"/>
    <property type="project" value="InterPro"/>
</dbReference>
<organism evidence="2 3">
    <name type="scientific">Anaerobacillus alkalidiazotrophicus</name>
    <dbReference type="NCBI Taxonomy" id="472963"/>
    <lineage>
        <taxon>Bacteria</taxon>
        <taxon>Bacillati</taxon>
        <taxon>Bacillota</taxon>
        <taxon>Bacilli</taxon>
        <taxon>Bacillales</taxon>
        <taxon>Bacillaceae</taxon>
        <taxon>Anaerobacillus</taxon>
    </lineage>
</organism>
<dbReference type="NCBIfam" id="NF047646">
    <property type="entry name" value="REP_Tyr_transpos"/>
    <property type="match status" value="1"/>
</dbReference>
<dbReference type="EMBL" id="MLQS01000009">
    <property type="protein sequence ID" value="OIJ20562.1"/>
    <property type="molecule type" value="Genomic_DNA"/>
</dbReference>